<dbReference type="Pfam" id="PF02899">
    <property type="entry name" value="Phage_int_SAM_1"/>
    <property type="match status" value="1"/>
</dbReference>
<evidence type="ECO:0000256" key="10">
    <source>
        <dbReference type="HAMAP-Rule" id="MF_01808"/>
    </source>
</evidence>
<protein>
    <recommendedName>
        <fullName evidence="10 11">Tyrosine recombinase XerC</fullName>
    </recommendedName>
</protein>
<dbReference type="InterPro" id="IPR010998">
    <property type="entry name" value="Integrase_recombinase_N"/>
</dbReference>
<evidence type="ECO:0000256" key="5">
    <source>
        <dbReference type="ARBA" id="ARBA00022829"/>
    </source>
</evidence>
<dbReference type="PROSITE" id="PS51898">
    <property type="entry name" value="TYR_RECOMBINASE"/>
    <property type="match status" value="1"/>
</dbReference>
<feature type="active site" evidence="10">
    <location>
        <position position="150"/>
    </location>
</feature>
<dbReference type="InterPro" id="IPR050090">
    <property type="entry name" value="Tyrosine_recombinase_XerCD"/>
</dbReference>
<evidence type="ECO:0000256" key="8">
    <source>
        <dbReference type="ARBA" id="ARBA00023172"/>
    </source>
</evidence>
<keyword evidence="9 10" id="KW-0131">Cell cycle</keyword>
<dbReference type="Gene3D" id="1.10.443.10">
    <property type="entry name" value="Intergrase catalytic core"/>
    <property type="match status" value="1"/>
</dbReference>
<comment type="subunit">
    <text evidence="10">Forms a cyclic heterotetrameric complex composed of two molecules of XerC and two molecules of XerD.</text>
</comment>
<feature type="active site" evidence="10">
    <location>
        <position position="250"/>
    </location>
</feature>
<dbReference type="HAMAP" id="MF_01808">
    <property type="entry name" value="Recomb_XerC_XerD"/>
    <property type="match status" value="1"/>
</dbReference>
<comment type="subcellular location">
    <subcellularLocation>
        <location evidence="1 10">Cytoplasm</location>
    </subcellularLocation>
</comment>
<dbReference type="NCBIfam" id="NF001399">
    <property type="entry name" value="PRK00283.1"/>
    <property type="match status" value="1"/>
</dbReference>
<dbReference type="GO" id="GO:0009037">
    <property type="term" value="F:tyrosine-based site-specific recombinase activity"/>
    <property type="evidence" value="ECO:0007669"/>
    <property type="project" value="UniProtKB-UniRule"/>
</dbReference>
<dbReference type="InterPro" id="IPR011010">
    <property type="entry name" value="DNA_brk_join_enz"/>
</dbReference>
<evidence type="ECO:0000256" key="4">
    <source>
        <dbReference type="ARBA" id="ARBA00022618"/>
    </source>
</evidence>
<dbReference type="InterPro" id="IPR044068">
    <property type="entry name" value="CB"/>
</dbReference>
<dbReference type="InterPro" id="IPR013762">
    <property type="entry name" value="Integrase-like_cat_sf"/>
</dbReference>
<dbReference type="GO" id="GO:0003677">
    <property type="term" value="F:DNA binding"/>
    <property type="evidence" value="ECO:0007669"/>
    <property type="project" value="UniProtKB-UniRule"/>
</dbReference>
<gene>
    <name evidence="10 12" type="primary">xerC</name>
    <name evidence="12" type="ORF">QBD03_05725</name>
</gene>
<organism evidence="12 13">
    <name type="scientific">Latilactobacillus sakei</name>
    <name type="common">Lactobacillus sakei</name>
    <dbReference type="NCBI Taxonomy" id="1599"/>
    <lineage>
        <taxon>Bacteria</taxon>
        <taxon>Bacillati</taxon>
        <taxon>Bacillota</taxon>
        <taxon>Bacilli</taxon>
        <taxon>Lactobacillales</taxon>
        <taxon>Lactobacillaceae</taxon>
        <taxon>Latilactobacillus</taxon>
    </lineage>
</organism>
<dbReference type="Proteomes" id="UP001179858">
    <property type="component" value="Chromosome"/>
</dbReference>
<dbReference type="SUPFAM" id="SSF56349">
    <property type="entry name" value="DNA breaking-rejoining enzymes"/>
    <property type="match status" value="1"/>
</dbReference>
<dbReference type="InterPro" id="IPR011931">
    <property type="entry name" value="Recomb_XerC"/>
</dbReference>
<keyword evidence="3 10" id="KW-0963">Cytoplasm</keyword>
<dbReference type="NCBIfam" id="NF040815">
    <property type="entry name" value="recomb_XerA_Arch"/>
    <property type="match status" value="1"/>
</dbReference>
<keyword evidence="4 10" id="KW-0132">Cell division</keyword>
<sequence>MALEQDWINLFLQYLIVDRHYSPETQKAYQADIKAFVDFLAANGGLTSFKQVGTLEVQTYLNEMDQKKYSGETIARRISSLRSFYRYLVRNEFLQTDPFETVQLKKQRHKLPRFFYEKEMDALFAAIVGQEPLTQRNRAILELLYATGMRVSECAQLTIGQIDFGLRVILVHGKGNKDRYVPFGNHATKALQDYLNDGRVQLMAKRQQEHDVVFVNHLGNPITSRGIEYALDQVVKKTSLTSGIHPHMIRHTFATHLLDHGADLRTVQELLGHSSLSTTQIYTHVTTAHLQKDYRQFFPRAKN</sequence>
<dbReference type="NCBIfam" id="TIGR02224">
    <property type="entry name" value="recomb_XerC"/>
    <property type="match status" value="1"/>
</dbReference>
<keyword evidence="5 10" id="KW-0159">Chromosome partition</keyword>
<keyword evidence="7 10" id="KW-0238">DNA-binding</keyword>
<dbReference type="GO" id="GO:0007059">
    <property type="term" value="P:chromosome segregation"/>
    <property type="evidence" value="ECO:0007669"/>
    <property type="project" value="UniProtKB-UniRule"/>
</dbReference>
<dbReference type="InterPro" id="IPR004107">
    <property type="entry name" value="Integrase_SAM-like_N"/>
</dbReference>
<evidence type="ECO:0000256" key="9">
    <source>
        <dbReference type="ARBA" id="ARBA00023306"/>
    </source>
</evidence>
<evidence type="ECO:0000256" key="6">
    <source>
        <dbReference type="ARBA" id="ARBA00022908"/>
    </source>
</evidence>
<dbReference type="InterPro" id="IPR023009">
    <property type="entry name" value="Tyrosine_recombinase_XerC/XerD"/>
</dbReference>
<dbReference type="Gene3D" id="1.10.150.130">
    <property type="match status" value="1"/>
</dbReference>
<proteinExistence type="inferred from homology"/>
<reference evidence="12" key="1">
    <citation type="submission" date="2023-04" db="EMBL/GenBank/DDBJ databases">
        <title>Novel strain of Lactilactobacillus sakei and use thereof.</title>
        <authorList>
            <person name="Kim S.Y."/>
        </authorList>
    </citation>
    <scope>NUCLEOTIDE SEQUENCE</scope>
    <source>
        <strain evidence="12">HUP1</strain>
    </source>
</reference>
<evidence type="ECO:0000256" key="11">
    <source>
        <dbReference type="NCBIfam" id="TIGR02224"/>
    </source>
</evidence>
<evidence type="ECO:0000256" key="3">
    <source>
        <dbReference type="ARBA" id="ARBA00022490"/>
    </source>
</evidence>
<evidence type="ECO:0000256" key="1">
    <source>
        <dbReference type="ARBA" id="ARBA00004496"/>
    </source>
</evidence>
<dbReference type="Pfam" id="PF00589">
    <property type="entry name" value="Phage_integrase"/>
    <property type="match status" value="1"/>
</dbReference>
<evidence type="ECO:0000313" key="13">
    <source>
        <dbReference type="Proteomes" id="UP001179858"/>
    </source>
</evidence>
<dbReference type="GO" id="GO:0006313">
    <property type="term" value="P:DNA transposition"/>
    <property type="evidence" value="ECO:0007669"/>
    <property type="project" value="UniProtKB-UniRule"/>
</dbReference>
<keyword evidence="8 10" id="KW-0233">DNA recombination</keyword>
<evidence type="ECO:0000256" key="7">
    <source>
        <dbReference type="ARBA" id="ARBA00023125"/>
    </source>
</evidence>
<dbReference type="PANTHER" id="PTHR30349">
    <property type="entry name" value="PHAGE INTEGRASE-RELATED"/>
    <property type="match status" value="1"/>
</dbReference>
<dbReference type="CDD" id="cd00798">
    <property type="entry name" value="INT_XerDC_C"/>
    <property type="match status" value="1"/>
</dbReference>
<dbReference type="PROSITE" id="PS51900">
    <property type="entry name" value="CB"/>
    <property type="match status" value="1"/>
</dbReference>
<feature type="active site" evidence="10">
    <location>
        <position position="174"/>
    </location>
</feature>
<dbReference type="RefSeq" id="WP_101377895.1">
    <property type="nucleotide sequence ID" value="NZ_CP017566.1"/>
</dbReference>
<feature type="active site" evidence="10">
    <location>
        <position position="273"/>
    </location>
</feature>
<evidence type="ECO:0000313" key="12">
    <source>
        <dbReference type="EMBL" id="WGI18259.1"/>
    </source>
</evidence>
<dbReference type="EMBL" id="CP122959">
    <property type="protein sequence ID" value="WGI18259.1"/>
    <property type="molecule type" value="Genomic_DNA"/>
</dbReference>
<name>A0A2K4QCK1_LATSK</name>
<dbReference type="PANTHER" id="PTHR30349:SF77">
    <property type="entry name" value="TYROSINE RECOMBINASE XERC"/>
    <property type="match status" value="1"/>
</dbReference>
<accession>A0A2K4QCK1</accession>
<comment type="similarity">
    <text evidence="2 10">Belongs to the 'phage' integrase family. XerC subfamily.</text>
</comment>
<feature type="active site" evidence="10">
    <location>
        <position position="247"/>
    </location>
</feature>
<dbReference type="InterPro" id="IPR002104">
    <property type="entry name" value="Integrase_catalytic"/>
</dbReference>
<comment type="function">
    <text evidence="10">Site-specific tyrosine recombinase, which acts by catalyzing the cutting and rejoining of the recombining DNA molecules. The XerC-XerD complex is essential to convert dimers of the bacterial chromosome into monomers to permit their segregation at cell division. It also contributes to the segregational stability of plasmids.</text>
</comment>
<dbReference type="AlphaFoldDB" id="A0A2K4QCK1"/>
<keyword evidence="6 10" id="KW-0229">DNA integration</keyword>
<dbReference type="GO" id="GO:0051301">
    <property type="term" value="P:cell division"/>
    <property type="evidence" value="ECO:0007669"/>
    <property type="project" value="UniProtKB-UniRule"/>
</dbReference>
<feature type="active site" description="O-(3'-phospho-DNA)-tyrosine intermediate" evidence="10">
    <location>
        <position position="282"/>
    </location>
</feature>
<dbReference type="GO" id="GO:0005737">
    <property type="term" value="C:cytoplasm"/>
    <property type="evidence" value="ECO:0007669"/>
    <property type="project" value="UniProtKB-SubCell"/>
</dbReference>
<evidence type="ECO:0000256" key="2">
    <source>
        <dbReference type="ARBA" id="ARBA00006657"/>
    </source>
</evidence>